<dbReference type="PANTHER" id="PTHR37422">
    <property type="entry name" value="TEICHURONIC ACID BIOSYNTHESIS PROTEIN TUAE"/>
    <property type="match status" value="1"/>
</dbReference>
<keyword evidence="3 5" id="KW-1133">Transmembrane helix</keyword>
<keyword evidence="4 5" id="KW-0472">Membrane</keyword>
<feature type="transmembrane region" description="Helical" evidence="5">
    <location>
        <begin position="340"/>
        <end position="365"/>
    </location>
</feature>
<feature type="transmembrane region" description="Helical" evidence="5">
    <location>
        <begin position="410"/>
        <end position="429"/>
    </location>
</feature>
<evidence type="ECO:0000256" key="4">
    <source>
        <dbReference type="ARBA" id="ARBA00023136"/>
    </source>
</evidence>
<feature type="transmembrane region" description="Helical" evidence="5">
    <location>
        <begin position="80"/>
        <end position="101"/>
    </location>
</feature>
<evidence type="ECO:0000313" key="8">
    <source>
        <dbReference type="Proteomes" id="UP000618818"/>
    </source>
</evidence>
<reference evidence="7 8" key="1">
    <citation type="submission" date="2020-09" db="EMBL/GenBank/DDBJ databases">
        <title>novel species in genus Nocardioides.</title>
        <authorList>
            <person name="Zhang G."/>
        </authorList>
    </citation>
    <scope>NUCLEOTIDE SEQUENCE [LARGE SCALE GENOMIC DNA]</scope>
    <source>
        <strain evidence="7 8">KCTC 39551</strain>
    </source>
</reference>
<dbReference type="Pfam" id="PF04932">
    <property type="entry name" value="Wzy_C"/>
    <property type="match status" value="1"/>
</dbReference>
<keyword evidence="7" id="KW-0436">Ligase</keyword>
<dbReference type="InterPro" id="IPR051533">
    <property type="entry name" value="WaaL-like"/>
</dbReference>
<feature type="domain" description="O-antigen ligase-related" evidence="6">
    <location>
        <begin position="229"/>
        <end position="356"/>
    </location>
</feature>
<feature type="transmembrane region" description="Helical" evidence="5">
    <location>
        <begin position="269"/>
        <end position="294"/>
    </location>
</feature>
<keyword evidence="2 5" id="KW-0812">Transmembrane</keyword>
<evidence type="ECO:0000313" key="7">
    <source>
        <dbReference type="EMBL" id="MBD3923150.1"/>
    </source>
</evidence>
<dbReference type="EMBL" id="JACXYZ010000001">
    <property type="protein sequence ID" value="MBD3923150.1"/>
    <property type="molecule type" value="Genomic_DNA"/>
</dbReference>
<gene>
    <name evidence="7" type="ORF">IEZ26_00835</name>
</gene>
<sequence length="437" mass="46109">MTLAAPERIGVARSGGIDAAALVTVYVCLLWFIPSPMVVSALGSAGSPATLFGIGVFLYWAWHTVRRSEPSDGRARTVRAAMLGMVLVLLVAYAHAMAGPLPGDEISTADSGLLRLISLAGVVLLACDGISDFDRLVVVLRRLAFAAGLVALLGLAQYVTGELFVDRIRIPGLTAGTEGWTLGTRSGRIRPSGTSMSPIEYGVVLGMALPLVTVCASVQSRFRWLFRAMLVAMIASIFFSMSRSAYICALAGAIVLALSWNLQQRLRALGFLAVVSTVLYVTVPGLLGAIQGLFSNADQDPSISSRTGSYDIAGAFIAESPLVGKGFGTFLPKYWILDNAYLGMTIEAGLLGLVSLLALIVCGLVSARTARRTLQLEGGREEHAQYAQAVLASVAAGGFGLAFFDAFAFPQTAGCLFLFIGLAGAMQRITQESVRSR</sequence>
<feature type="transmembrane region" description="Helical" evidence="5">
    <location>
        <begin position="224"/>
        <end position="239"/>
    </location>
</feature>
<protein>
    <submittedName>
        <fullName evidence="7">O-antigen ligase family protein</fullName>
    </submittedName>
</protein>
<comment type="caution">
    <text evidence="7">The sequence shown here is derived from an EMBL/GenBank/DDBJ whole genome shotgun (WGS) entry which is preliminary data.</text>
</comment>
<dbReference type="InterPro" id="IPR007016">
    <property type="entry name" value="O-antigen_ligase-rel_domated"/>
</dbReference>
<proteinExistence type="predicted"/>
<comment type="subcellular location">
    <subcellularLocation>
        <location evidence="1">Membrane</location>
        <topology evidence="1">Multi-pass membrane protein</topology>
    </subcellularLocation>
</comment>
<feature type="transmembrane region" description="Helical" evidence="5">
    <location>
        <begin position="143"/>
        <end position="160"/>
    </location>
</feature>
<accession>A0ABR8N4Q6</accession>
<evidence type="ECO:0000256" key="5">
    <source>
        <dbReference type="SAM" id="Phobius"/>
    </source>
</evidence>
<dbReference type="PANTHER" id="PTHR37422:SF13">
    <property type="entry name" value="LIPOPOLYSACCHARIDE BIOSYNTHESIS PROTEIN PA4999-RELATED"/>
    <property type="match status" value="1"/>
</dbReference>
<feature type="transmembrane region" description="Helical" evidence="5">
    <location>
        <begin position="113"/>
        <end position="131"/>
    </location>
</feature>
<dbReference type="RefSeq" id="WP_191193049.1">
    <property type="nucleotide sequence ID" value="NZ_JACXYZ010000001.1"/>
</dbReference>
<evidence type="ECO:0000256" key="1">
    <source>
        <dbReference type="ARBA" id="ARBA00004141"/>
    </source>
</evidence>
<dbReference type="Proteomes" id="UP000618818">
    <property type="component" value="Unassembled WGS sequence"/>
</dbReference>
<feature type="transmembrane region" description="Helical" evidence="5">
    <location>
        <begin position="12"/>
        <end position="33"/>
    </location>
</feature>
<evidence type="ECO:0000259" key="6">
    <source>
        <dbReference type="Pfam" id="PF04932"/>
    </source>
</evidence>
<evidence type="ECO:0000256" key="3">
    <source>
        <dbReference type="ARBA" id="ARBA00022989"/>
    </source>
</evidence>
<feature type="transmembrane region" description="Helical" evidence="5">
    <location>
        <begin position="199"/>
        <end position="217"/>
    </location>
</feature>
<organism evidence="7 8">
    <name type="scientific">Nocardioides cavernae</name>
    <dbReference type="NCBI Taxonomy" id="1921566"/>
    <lineage>
        <taxon>Bacteria</taxon>
        <taxon>Bacillati</taxon>
        <taxon>Actinomycetota</taxon>
        <taxon>Actinomycetes</taxon>
        <taxon>Propionibacteriales</taxon>
        <taxon>Nocardioidaceae</taxon>
        <taxon>Nocardioides</taxon>
    </lineage>
</organism>
<evidence type="ECO:0000256" key="2">
    <source>
        <dbReference type="ARBA" id="ARBA00022692"/>
    </source>
</evidence>
<feature type="transmembrane region" description="Helical" evidence="5">
    <location>
        <begin position="245"/>
        <end position="262"/>
    </location>
</feature>
<keyword evidence="8" id="KW-1185">Reference proteome</keyword>
<name>A0ABR8N4Q6_9ACTN</name>
<feature type="transmembrane region" description="Helical" evidence="5">
    <location>
        <begin position="386"/>
        <end position="404"/>
    </location>
</feature>
<dbReference type="GO" id="GO:0016874">
    <property type="term" value="F:ligase activity"/>
    <property type="evidence" value="ECO:0007669"/>
    <property type="project" value="UniProtKB-KW"/>
</dbReference>
<feature type="transmembrane region" description="Helical" evidence="5">
    <location>
        <begin position="39"/>
        <end position="60"/>
    </location>
</feature>